<dbReference type="PIRSF" id="PIRSF000296">
    <property type="entry name" value="SrpA"/>
    <property type="match status" value="1"/>
</dbReference>
<evidence type="ECO:0000256" key="3">
    <source>
        <dbReference type="ARBA" id="ARBA00012314"/>
    </source>
</evidence>
<dbReference type="InterPro" id="IPR024168">
    <property type="entry name" value="Catalase_SrpA-type_pred"/>
</dbReference>
<evidence type="ECO:0000313" key="13">
    <source>
        <dbReference type="Proteomes" id="UP000481037"/>
    </source>
</evidence>
<dbReference type="RefSeq" id="WP_154362907.1">
    <property type="nucleotide sequence ID" value="NZ_WKJM01000022.1"/>
</dbReference>
<keyword evidence="7 12" id="KW-0560">Oxidoreductase</keyword>
<feature type="active site" evidence="9">
    <location>
        <position position="27"/>
    </location>
</feature>
<evidence type="ECO:0000256" key="9">
    <source>
        <dbReference type="PIRSR" id="PIRSR000296-1"/>
    </source>
</evidence>
<dbReference type="EC" id="1.11.1.6" evidence="3"/>
<proteinExistence type="inferred from homology"/>
<dbReference type="GO" id="GO:0046872">
    <property type="term" value="F:metal ion binding"/>
    <property type="evidence" value="ECO:0007669"/>
    <property type="project" value="UniProtKB-KW"/>
</dbReference>
<name>A0A6L5QLG9_9BURK</name>
<dbReference type="AlphaFoldDB" id="A0A6L5QLG9"/>
<comment type="caution">
    <text evidence="12">The sequence shown here is derived from an EMBL/GenBank/DDBJ whole genome shotgun (WGS) entry which is preliminary data.</text>
</comment>
<evidence type="ECO:0000256" key="7">
    <source>
        <dbReference type="ARBA" id="ARBA00023002"/>
    </source>
</evidence>
<keyword evidence="5 10" id="KW-0349">Heme</keyword>
<comment type="function">
    <text evidence="1">Decomposes hydrogen peroxide into water and oxygen; serves to protect cells from the toxic effects of hydrogen peroxide.</text>
</comment>
<reference evidence="12 13" key="1">
    <citation type="submission" date="2019-11" db="EMBL/GenBank/DDBJ databases">
        <title>Novel species isolated from a subtropical stream in China.</title>
        <authorList>
            <person name="Lu H."/>
        </authorList>
    </citation>
    <scope>NUCLEOTIDE SEQUENCE [LARGE SCALE GENOMIC DNA]</scope>
    <source>
        <strain evidence="12 13">FT25W</strain>
    </source>
</reference>
<evidence type="ECO:0000256" key="1">
    <source>
        <dbReference type="ARBA" id="ARBA00002974"/>
    </source>
</evidence>
<organism evidence="12 13">
    <name type="scientific">Duganella alba</name>
    <dbReference type="NCBI Taxonomy" id="2666081"/>
    <lineage>
        <taxon>Bacteria</taxon>
        <taxon>Pseudomonadati</taxon>
        <taxon>Pseudomonadota</taxon>
        <taxon>Betaproteobacteria</taxon>
        <taxon>Burkholderiales</taxon>
        <taxon>Oxalobacteraceae</taxon>
        <taxon>Telluria group</taxon>
        <taxon>Duganella</taxon>
    </lineage>
</organism>
<dbReference type="GO" id="GO:0042542">
    <property type="term" value="P:response to hydrogen peroxide"/>
    <property type="evidence" value="ECO:0007669"/>
    <property type="project" value="TreeGrafter"/>
</dbReference>
<dbReference type="Pfam" id="PF00199">
    <property type="entry name" value="Catalase"/>
    <property type="match status" value="1"/>
</dbReference>
<evidence type="ECO:0000313" key="12">
    <source>
        <dbReference type="EMBL" id="MRX10569.1"/>
    </source>
</evidence>
<dbReference type="SUPFAM" id="SSF56634">
    <property type="entry name" value="Heme-dependent catalase-like"/>
    <property type="match status" value="1"/>
</dbReference>
<dbReference type="InterPro" id="IPR018028">
    <property type="entry name" value="Catalase"/>
</dbReference>
<keyword evidence="6 10" id="KW-0479">Metal-binding</keyword>
<accession>A0A6L5QLG9</accession>
<dbReference type="GO" id="GO:0020037">
    <property type="term" value="F:heme binding"/>
    <property type="evidence" value="ECO:0007669"/>
    <property type="project" value="InterPro"/>
</dbReference>
<dbReference type="PROSITE" id="PS51402">
    <property type="entry name" value="CATALASE_3"/>
    <property type="match status" value="1"/>
</dbReference>
<feature type="domain" description="Catalase core" evidence="11">
    <location>
        <begin position="2"/>
        <end position="301"/>
    </location>
</feature>
<dbReference type="GO" id="GO:0005737">
    <property type="term" value="C:cytoplasm"/>
    <property type="evidence" value="ECO:0007669"/>
    <property type="project" value="TreeGrafter"/>
</dbReference>
<evidence type="ECO:0000256" key="2">
    <source>
        <dbReference type="ARBA" id="ARBA00005329"/>
    </source>
</evidence>
<evidence type="ECO:0000256" key="5">
    <source>
        <dbReference type="ARBA" id="ARBA00022617"/>
    </source>
</evidence>
<sequence>MSTFSGPPPLLDALTRLGARAGQRASHARGYCAVGHFAPHADIARFAASPLLGDGPLPATMRFSVGGGDPEASEKTRNLRGMALRLHSLHGAYDLVLVSEPIFFAATPVSYLSYLEAHAPDPRTGAADPQRIAAHQLRHPDTLRLPALLAAHAAPASYATTPYYSTHAFLFTGADGVARPARIVAEPAAGTCYLSAAQERELPHAFLEHEMDERLLQGPIRFQLHAQLPAPADPLDDPSMPWQGSARVPLGVLLISALADNSCDAMTFVPTRLPAGITATDDPMLRARSGVYASASLARRR</sequence>
<evidence type="ECO:0000256" key="10">
    <source>
        <dbReference type="PIRSR" id="PIRSR000296-2"/>
    </source>
</evidence>
<dbReference type="PANTHER" id="PTHR11465:SF9">
    <property type="entry name" value="CATALASE"/>
    <property type="match status" value="1"/>
</dbReference>
<protein>
    <recommendedName>
        <fullName evidence="3">catalase</fullName>
        <ecNumber evidence="3">1.11.1.6</ecNumber>
    </recommendedName>
</protein>
<dbReference type="PANTHER" id="PTHR11465">
    <property type="entry name" value="CATALASE"/>
    <property type="match status" value="1"/>
</dbReference>
<dbReference type="GO" id="GO:0004096">
    <property type="term" value="F:catalase activity"/>
    <property type="evidence" value="ECO:0007669"/>
    <property type="project" value="UniProtKB-EC"/>
</dbReference>
<dbReference type="InterPro" id="IPR020835">
    <property type="entry name" value="Catalase_sf"/>
</dbReference>
<dbReference type="Proteomes" id="UP000481037">
    <property type="component" value="Unassembled WGS sequence"/>
</dbReference>
<gene>
    <name evidence="12" type="ORF">GJ697_22310</name>
</gene>
<comment type="similarity">
    <text evidence="2">Belongs to the catalase family.</text>
</comment>
<evidence type="ECO:0000259" key="11">
    <source>
        <dbReference type="SMART" id="SM01060"/>
    </source>
</evidence>
<evidence type="ECO:0000256" key="6">
    <source>
        <dbReference type="ARBA" id="ARBA00022723"/>
    </source>
</evidence>
<keyword evidence="8 10" id="KW-0408">Iron</keyword>
<dbReference type="EMBL" id="WKJM01000022">
    <property type="protein sequence ID" value="MRX10569.1"/>
    <property type="molecule type" value="Genomic_DNA"/>
</dbReference>
<keyword evidence="4 12" id="KW-0575">Peroxidase</keyword>
<dbReference type="InterPro" id="IPR011614">
    <property type="entry name" value="Catalase_core"/>
</dbReference>
<keyword evidence="13" id="KW-1185">Reference proteome</keyword>
<evidence type="ECO:0000256" key="4">
    <source>
        <dbReference type="ARBA" id="ARBA00022559"/>
    </source>
</evidence>
<dbReference type="GO" id="GO:0042744">
    <property type="term" value="P:hydrogen peroxide catabolic process"/>
    <property type="evidence" value="ECO:0007669"/>
    <property type="project" value="TreeGrafter"/>
</dbReference>
<dbReference type="Gene3D" id="1.20.1280.120">
    <property type="match status" value="1"/>
</dbReference>
<feature type="binding site" description="axial binding residue" evidence="10">
    <location>
        <position position="292"/>
    </location>
    <ligand>
        <name>heme</name>
        <dbReference type="ChEBI" id="CHEBI:30413"/>
    </ligand>
    <ligandPart>
        <name>Fe</name>
        <dbReference type="ChEBI" id="CHEBI:18248"/>
    </ligandPart>
</feature>
<evidence type="ECO:0000256" key="8">
    <source>
        <dbReference type="ARBA" id="ARBA00023004"/>
    </source>
</evidence>
<dbReference type="Gene3D" id="2.40.180.10">
    <property type="entry name" value="Catalase core domain"/>
    <property type="match status" value="1"/>
</dbReference>
<dbReference type="SMART" id="SM01060">
    <property type="entry name" value="Catalase"/>
    <property type="match status" value="1"/>
</dbReference>